<name>L0CQD6_9CAUD</name>
<evidence type="ECO:0000313" key="2">
    <source>
        <dbReference type="Proteomes" id="UP000001761"/>
    </source>
</evidence>
<reference evidence="1 2" key="1">
    <citation type="journal article" date="2002" name="Appl. Environ. Microbiol.">
        <title>Genomic sequence and evolution of marine cyanophage P60: a new insight on lytic and lysogenic phages.</title>
        <authorList>
            <person name="Chen F."/>
            <person name="Lu J."/>
        </authorList>
    </citation>
    <scope>NUCLEOTIDE SEQUENCE</scope>
</reference>
<dbReference type="KEGG" id="vg:26066743"/>
<evidence type="ECO:0000313" key="1">
    <source>
        <dbReference type="EMBL" id="AGA17872.1"/>
    </source>
</evidence>
<accession>L0CQD6</accession>
<dbReference type="RefSeq" id="YP_009173791.1">
    <property type="nucleotide sequence ID" value="NC_003390.2"/>
</dbReference>
<organism evidence="1 2">
    <name type="scientific">Synechococcus phage P60</name>
    <dbReference type="NCBI Taxonomy" id="2905923"/>
    <lineage>
        <taxon>Viruses</taxon>
        <taxon>Duplodnaviria</taxon>
        <taxon>Heunggongvirae</taxon>
        <taxon>Uroviricota</taxon>
        <taxon>Caudoviricetes</taxon>
        <taxon>Autographivirales</taxon>
        <taxon>Tiilvirus</taxon>
        <taxon>Tiilvirus P60</taxon>
    </lineage>
</organism>
<dbReference type="GeneID" id="26066743"/>
<dbReference type="OrthoDB" id="29337at10239"/>
<dbReference type="Proteomes" id="UP000001761">
    <property type="component" value="Segment"/>
</dbReference>
<proteinExistence type="predicted"/>
<dbReference type="EMBL" id="AF338467">
    <property type="protein sequence ID" value="AGA17872.1"/>
    <property type="molecule type" value="Genomic_DNA"/>
</dbReference>
<keyword evidence="2" id="KW-1185">Reference proteome</keyword>
<sequence length="73" mass="8392">MNIYLPDVAYAKQELARLHGIRASLARNIVACRTDYVSVKSAETWVKIYQARLKENVLPAIKKCESYIRLHSN</sequence>
<protein>
    <submittedName>
        <fullName evidence="1">Uncharacterized protein</fullName>
    </submittedName>
</protein>
<gene>
    <name evidence="1" type="ORF">P60_gp02</name>
</gene>